<feature type="domain" description="Aminomethyltransferase C-terminal" evidence="4">
    <location>
        <begin position="683"/>
        <end position="765"/>
    </location>
</feature>
<dbReference type="WBParaSite" id="Gr19_v10_g8549.t1">
    <property type="protein sequence ID" value="Gr19_v10_g8549.t1"/>
    <property type="gene ID" value="Gr19_v10_g8549"/>
</dbReference>
<accession>A0A914I8S8</accession>
<feature type="domain" description="FAD dependent oxidoreductase central" evidence="5">
    <location>
        <begin position="317"/>
        <end position="362"/>
    </location>
</feature>
<dbReference type="InterPro" id="IPR013977">
    <property type="entry name" value="GcvT_C"/>
</dbReference>
<proteinExistence type="inferred from homology"/>
<comment type="similarity">
    <text evidence="1">Belongs to the GcvT family.</text>
</comment>
<dbReference type="Proteomes" id="UP000887572">
    <property type="component" value="Unplaced"/>
</dbReference>
<dbReference type="InterPro" id="IPR006222">
    <property type="entry name" value="GCVT_N"/>
</dbReference>
<evidence type="ECO:0000313" key="7">
    <source>
        <dbReference type="WBParaSite" id="Gr19_v10_g8549.t1"/>
    </source>
</evidence>
<reference evidence="7" key="1">
    <citation type="submission" date="2022-11" db="UniProtKB">
        <authorList>
            <consortium name="WormBaseParasite"/>
        </authorList>
    </citation>
    <scope>IDENTIFICATION</scope>
</reference>
<sequence>MTKGPIVIAGGGLVGLSVAYNLAKRGARDVFLFERHCIGAHHSTRVSTGMINNPNFFADRSLQSIVRKSHELYAELDEHGTLGFTRCGRVYLASKPANSAAELIDCPSEMLSRWPMLATEDVKLALFSPLDAIVDVQSLCRLLTDRCRELGVHIHENVGVKRVLLNERRTTYAVDTDEGFIETGAFVNAAGIWANLVEVPELPDHQALAPPTQTKGAPEWHIPAPSWDHFATILRHLINRFPSMAQLSRGSLITGAEMYTPDIRPLIGESDQACGYFIINGMNGQGLSFAGGLGAVLAEWVLEGRAPSKTSAVVDKLDVTRFLPLHANPQYLFQRVPEVASNIFKNLSSSHQCHTARNLRTSPIHHHLRAAGAVFAETMGYERPLWYEVPAHSSGTTTVGSSDSHELRPHRQALFTAQDPLVGRPTWFPMVAKEYEACRESVGIVDMTSFAKFDISGPDVVPLLQKLCSANIDRPVGTTVYTGMHNEKGGYVSDATVSRMSNDSYFMVAPTIQQVRLALWVQRWVNEWAMDVRLQDVTNNFIALDIVGPASRDLMRALTNESVTPHDFPSFAFRTVHLGLVGPLRAISVSHCGELGWMLYIPNELVLNAYEQLVDAGTEHSLRHCGYYALRHLRIEKFYVYWGQDIDSMTTPVECGRVFRVDFEKDFIGKDALNRQLERGVSKRFVQLLVDEHDMDRDPWPHGDEPIFRDGALAGWTTTAAYGFTLGCQVCLGFVQNDQFGVSSEYLTRGTYEVELAGKRFPCRINLHSPSLPMISSEHPNHYRPTQ</sequence>
<dbReference type="InterPro" id="IPR036188">
    <property type="entry name" value="FAD/NAD-bd_sf"/>
</dbReference>
<dbReference type="InterPro" id="IPR029043">
    <property type="entry name" value="GcvT/YgfZ_C"/>
</dbReference>
<dbReference type="Gene3D" id="3.30.70.1400">
    <property type="entry name" value="Aminomethyltransferase beta-barrel domains"/>
    <property type="match status" value="1"/>
</dbReference>
<dbReference type="Pfam" id="PF08669">
    <property type="entry name" value="GCV_T_C"/>
    <property type="match status" value="1"/>
</dbReference>
<name>A0A914I8S8_GLORO</name>
<dbReference type="AlphaFoldDB" id="A0A914I8S8"/>
<dbReference type="InterPro" id="IPR027266">
    <property type="entry name" value="TrmE/GcvT-like"/>
</dbReference>
<dbReference type="PANTHER" id="PTHR43757">
    <property type="entry name" value="AMINOMETHYLTRANSFERASE"/>
    <property type="match status" value="1"/>
</dbReference>
<dbReference type="Gene3D" id="3.50.50.60">
    <property type="entry name" value="FAD/NAD(P)-binding domain"/>
    <property type="match status" value="3"/>
</dbReference>
<evidence type="ECO:0000256" key="1">
    <source>
        <dbReference type="ARBA" id="ARBA00008609"/>
    </source>
</evidence>
<dbReference type="Gene3D" id="3.30.1360.120">
    <property type="entry name" value="Probable tRNA modification gtpase trme, domain 1"/>
    <property type="match status" value="1"/>
</dbReference>
<dbReference type="InterPro" id="IPR032503">
    <property type="entry name" value="FAO_M"/>
</dbReference>
<dbReference type="InterPro" id="IPR006076">
    <property type="entry name" value="FAD-dep_OxRdtase"/>
</dbReference>
<dbReference type="PANTHER" id="PTHR43757:SF15">
    <property type="entry name" value="PYRUVATE DEHYDROGENASE PHOSPHATASE REGULATORY SUBUNIT, MITOCHONDRIAL-LIKE"/>
    <property type="match status" value="1"/>
</dbReference>
<dbReference type="Pfam" id="PF01571">
    <property type="entry name" value="GCV_T"/>
    <property type="match status" value="1"/>
</dbReference>
<evidence type="ECO:0000259" key="2">
    <source>
        <dbReference type="Pfam" id="PF01266"/>
    </source>
</evidence>
<dbReference type="SUPFAM" id="SSF51905">
    <property type="entry name" value="FAD/NAD(P)-binding domain"/>
    <property type="match status" value="1"/>
</dbReference>
<dbReference type="SUPFAM" id="SSF103025">
    <property type="entry name" value="Folate-binding domain"/>
    <property type="match status" value="1"/>
</dbReference>
<dbReference type="Gene3D" id="2.40.30.110">
    <property type="entry name" value="Aminomethyltransferase beta-barrel domains"/>
    <property type="match status" value="1"/>
</dbReference>
<feature type="domain" description="FAD dependent oxidoreductase" evidence="2">
    <location>
        <begin position="218"/>
        <end position="300"/>
    </location>
</feature>
<evidence type="ECO:0000313" key="6">
    <source>
        <dbReference type="Proteomes" id="UP000887572"/>
    </source>
</evidence>
<protein>
    <submittedName>
        <fullName evidence="7">Uncharacterized protein</fullName>
    </submittedName>
</protein>
<feature type="domain" description="FAD dependent oxidoreductase" evidence="2">
    <location>
        <begin position="6"/>
        <end position="197"/>
    </location>
</feature>
<dbReference type="GO" id="GO:0005739">
    <property type="term" value="C:mitochondrion"/>
    <property type="evidence" value="ECO:0007669"/>
    <property type="project" value="TreeGrafter"/>
</dbReference>
<dbReference type="Pfam" id="PF01266">
    <property type="entry name" value="DAO"/>
    <property type="match status" value="2"/>
</dbReference>
<dbReference type="SUPFAM" id="SSF101790">
    <property type="entry name" value="Aminomethyltransferase beta-barrel domain"/>
    <property type="match status" value="1"/>
</dbReference>
<dbReference type="InterPro" id="IPR028896">
    <property type="entry name" value="GcvT/YgfZ/DmdA"/>
</dbReference>
<feature type="domain" description="GCVT N-terminal" evidence="3">
    <location>
        <begin position="364"/>
        <end position="665"/>
    </location>
</feature>
<evidence type="ECO:0000259" key="5">
    <source>
        <dbReference type="Pfam" id="PF16350"/>
    </source>
</evidence>
<keyword evidence="6" id="KW-1185">Reference proteome</keyword>
<evidence type="ECO:0000259" key="3">
    <source>
        <dbReference type="Pfam" id="PF01571"/>
    </source>
</evidence>
<evidence type="ECO:0000259" key="4">
    <source>
        <dbReference type="Pfam" id="PF08669"/>
    </source>
</evidence>
<dbReference type="Pfam" id="PF16350">
    <property type="entry name" value="FAO_M"/>
    <property type="match status" value="1"/>
</dbReference>
<organism evidence="6 7">
    <name type="scientific">Globodera rostochiensis</name>
    <name type="common">Golden nematode worm</name>
    <name type="synonym">Heterodera rostochiensis</name>
    <dbReference type="NCBI Taxonomy" id="31243"/>
    <lineage>
        <taxon>Eukaryota</taxon>
        <taxon>Metazoa</taxon>
        <taxon>Ecdysozoa</taxon>
        <taxon>Nematoda</taxon>
        <taxon>Chromadorea</taxon>
        <taxon>Rhabditida</taxon>
        <taxon>Tylenchina</taxon>
        <taxon>Tylenchomorpha</taxon>
        <taxon>Tylenchoidea</taxon>
        <taxon>Heteroderidae</taxon>
        <taxon>Heteroderinae</taxon>
        <taxon>Globodera</taxon>
    </lineage>
</organism>